<dbReference type="Proteomes" id="UP001372834">
    <property type="component" value="Unassembled WGS sequence"/>
</dbReference>
<gene>
    <name evidence="1" type="ORF">RUM43_001800</name>
</gene>
<reference evidence="1 2" key="1">
    <citation type="submission" date="2023-10" db="EMBL/GenBank/DDBJ databases">
        <title>Genomes of two closely related lineages of the louse Polyplax serrata with different host specificities.</title>
        <authorList>
            <person name="Martinu J."/>
            <person name="Tarabai H."/>
            <person name="Stefka J."/>
            <person name="Hypsa V."/>
        </authorList>
    </citation>
    <scope>NUCLEOTIDE SEQUENCE [LARGE SCALE GENOMIC DNA]</scope>
    <source>
        <strain evidence="1">HR10_N</strain>
    </source>
</reference>
<dbReference type="AlphaFoldDB" id="A0AAN8SEE6"/>
<protein>
    <submittedName>
        <fullName evidence="1">Uncharacterized protein</fullName>
    </submittedName>
</protein>
<name>A0AAN8SEE6_POLSC</name>
<organism evidence="1 2">
    <name type="scientific">Polyplax serrata</name>
    <name type="common">Common mouse louse</name>
    <dbReference type="NCBI Taxonomy" id="468196"/>
    <lineage>
        <taxon>Eukaryota</taxon>
        <taxon>Metazoa</taxon>
        <taxon>Ecdysozoa</taxon>
        <taxon>Arthropoda</taxon>
        <taxon>Hexapoda</taxon>
        <taxon>Insecta</taxon>
        <taxon>Pterygota</taxon>
        <taxon>Neoptera</taxon>
        <taxon>Paraneoptera</taxon>
        <taxon>Psocodea</taxon>
        <taxon>Troctomorpha</taxon>
        <taxon>Phthiraptera</taxon>
        <taxon>Anoplura</taxon>
        <taxon>Polyplacidae</taxon>
        <taxon>Polyplax</taxon>
    </lineage>
</organism>
<evidence type="ECO:0000313" key="2">
    <source>
        <dbReference type="Proteomes" id="UP001372834"/>
    </source>
</evidence>
<proteinExistence type="predicted"/>
<dbReference type="EMBL" id="JAWJWE010000001">
    <property type="protein sequence ID" value="KAK6645523.1"/>
    <property type="molecule type" value="Genomic_DNA"/>
</dbReference>
<evidence type="ECO:0000313" key="1">
    <source>
        <dbReference type="EMBL" id="KAK6645523.1"/>
    </source>
</evidence>
<accession>A0AAN8SEE6</accession>
<comment type="caution">
    <text evidence="1">The sequence shown here is derived from an EMBL/GenBank/DDBJ whole genome shotgun (WGS) entry which is preliminary data.</text>
</comment>
<sequence length="128" mass="14659">MGLTTFPRSFPPHPGIKTLWIYLHSVLRSNDRLCWVPPESGYPHLIRDRKRGVYPCEWYLSMPRGRKSGRPSEIHGYLENLNNCIITVVLFSTTLLIATCCGGGKQPEIFNDKIKYPIARDLLIFVQA</sequence>